<gene>
    <name evidence="1" type="ORF">ACFP0N_26165</name>
</gene>
<evidence type="ECO:0000313" key="1">
    <source>
        <dbReference type="EMBL" id="MFC5888456.1"/>
    </source>
</evidence>
<name>A0ABW1F599_9ACTN</name>
<protein>
    <submittedName>
        <fullName evidence="1">Uncharacterized protein</fullName>
    </submittedName>
</protein>
<dbReference type="RefSeq" id="WP_313765444.1">
    <property type="nucleotide sequence ID" value="NZ_BAAAVH010000002.1"/>
</dbReference>
<dbReference type="EMBL" id="JBHSOD010000040">
    <property type="protein sequence ID" value="MFC5888456.1"/>
    <property type="molecule type" value="Genomic_DNA"/>
</dbReference>
<comment type="caution">
    <text evidence="1">The sequence shown here is derived from an EMBL/GenBank/DDBJ whole genome shotgun (WGS) entry which is preliminary data.</text>
</comment>
<accession>A0ABW1F599</accession>
<keyword evidence="2" id="KW-1185">Reference proteome</keyword>
<proteinExistence type="predicted"/>
<sequence>MAVLAWLIIPVVAALLATVWAGWAQRAPRATGDPASLAEHRRFMAAMERTTADAGRGEGSGR</sequence>
<reference evidence="2" key="1">
    <citation type="journal article" date="2019" name="Int. J. Syst. Evol. Microbiol.">
        <title>The Global Catalogue of Microorganisms (GCM) 10K type strain sequencing project: providing services to taxonomists for standard genome sequencing and annotation.</title>
        <authorList>
            <consortium name="The Broad Institute Genomics Platform"/>
            <consortium name="The Broad Institute Genome Sequencing Center for Infectious Disease"/>
            <person name="Wu L."/>
            <person name="Ma J."/>
        </authorList>
    </citation>
    <scope>NUCLEOTIDE SEQUENCE [LARGE SCALE GENOMIC DNA]</scope>
    <source>
        <strain evidence="2">CGMCC 4.1469</strain>
    </source>
</reference>
<dbReference type="Proteomes" id="UP001596067">
    <property type="component" value="Unassembled WGS sequence"/>
</dbReference>
<organism evidence="1 2">
    <name type="scientific">Kitasatospora aburaviensis</name>
    <dbReference type="NCBI Taxonomy" id="67265"/>
    <lineage>
        <taxon>Bacteria</taxon>
        <taxon>Bacillati</taxon>
        <taxon>Actinomycetota</taxon>
        <taxon>Actinomycetes</taxon>
        <taxon>Kitasatosporales</taxon>
        <taxon>Streptomycetaceae</taxon>
        <taxon>Kitasatospora</taxon>
    </lineage>
</organism>
<evidence type="ECO:0000313" key="2">
    <source>
        <dbReference type="Proteomes" id="UP001596067"/>
    </source>
</evidence>